<keyword evidence="3" id="KW-0004">4Fe-4S</keyword>
<keyword evidence="6" id="KW-0677">Repeat</keyword>
<sequence>MPPLSVVSFPPSLADQLEDLLPQTQCTKCGYPACRPYAEAMATGDAAHNQCPPGGMDGVARLASLLGKPIIPLNPANGIERPRPVAVIDETLCIGCTLCIQACPVDAIVGAAKQMHTVVPALCTGCDLCVAPCPVDCIAMVDVTSGRTGWAAWSREQADAARARHEFRTSRLRREKEENDARLAAKAAAKLKAVESEPALSPEERAAQDRKKAIIQAAMERARLQKEKMAAMATATGAASRPTGLDDVSAGVRKQIADVNHKMETQARAKDKQ</sequence>
<dbReference type="InterPro" id="IPR017900">
    <property type="entry name" value="4Fe4S_Fe_S_CS"/>
</dbReference>
<evidence type="ECO:0000256" key="11">
    <source>
        <dbReference type="ARBA" id="ARBA00023136"/>
    </source>
</evidence>
<dbReference type="Pfam" id="PF04060">
    <property type="entry name" value="FeS"/>
    <property type="match status" value="1"/>
</dbReference>
<dbReference type="PANTHER" id="PTHR42859">
    <property type="entry name" value="OXIDOREDUCTASE"/>
    <property type="match status" value="1"/>
</dbReference>
<evidence type="ECO:0000256" key="5">
    <source>
        <dbReference type="ARBA" id="ARBA00022723"/>
    </source>
</evidence>
<evidence type="ECO:0000259" key="12">
    <source>
        <dbReference type="PROSITE" id="PS51379"/>
    </source>
</evidence>
<evidence type="ECO:0000256" key="9">
    <source>
        <dbReference type="ARBA" id="ARBA00023004"/>
    </source>
</evidence>
<keyword evidence="10" id="KW-0411">Iron-sulfur</keyword>
<name>A0ABU6J7Q2_9BURK</name>
<keyword evidence="15" id="KW-1185">Reference proteome</keyword>
<evidence type="ECO:0000313" key="15">
    <source>
        <dbReference type="Proteomes" id="UP001352263"/>
    </source>
</evidence>
<keyword evidence="7" id="KW-1278">Translocase</keyword>
<keyword evidence="5" id="KW-0479">Metal-binding</keyword>
<dbReference type="Pfam" id="PF14697">
    <property type="entry name" value="Fer4_21"/>
    <property type="match status" value="1"/>
</dbReference>
<evidence type="ECO:0000313" key="14">
    <source>
        <dbReference type="EMBL" id="MEC4719672.1"/>
    </source>
</evidence>
<evidence type="ECO:0000256" key="1">
    <source>
        <dbReference type="ARBA" id="ARBA00022448"/>
    </source>
</evidence>
<reference evidence="14 15" key="1">
    <citation type="submission" date="2023-10" db="EMBL/GenBank/DDBJ databases">
        <title>Noviherbaspirillum sp. CPCC 100848 genome assembly.</title>
        <authorList>
            <person name="Li X.Y."/>
            <person name="Fang X.M."/>
        </authorList>
    </citation>
    <scope>NUCLEOTIDE SEQUENCE [LARGE SCALE GENOMIC DNA]</scope>
    <source>
        <strain evidence="14 15">CPCC 100848</strain>
    </source>
</reference>
<feature type="domain" description="4Fe-4S ferredoxin-type" evidence="12">
    <location>
        <begin position="84"/>
        <end position="113"/>
    </location>
</feature>
<feature type="domain" description="4Fe-4S ferredoxin-type" evidence="12">
    <location>
        <begin position="114"/>
        <end position="143"/>
    </location>
</feature>
<keyword evidence="8" id="KW-0249">Electron transport</keyword>
<evidence type="ECO:0000256" key="4">
    <source>
        <dbReference type="ARBA" id="ARBA00022519"/>
    </source>
</evidence>
<dbReference type="PROSITE" id="PS51656">
    <property type="entry name" value="4FE4S"/>
    <property type="match status" value="1"/>
</dbReference>
<dbReference type="InterPro" id="IPR017896">
    <property type="entry name" value="4Fe4S_Fe-S-bd"/>
</dbReference>
<evidence type="ECO:0000259" key="13">
    <source>
        <dbReference type="PROSITE" id="PS51656"/>
    </source>
</evidence>
<feature type="domain" description="4Fe-4S" evidence="13">
    <location>
        <begin position="9"/>
        <end position="68"/>
    </location>
</feature>
<protein>
    <submittedName>
        <fullName evidence="14">Electron transport complex subunit RsxB</fullName>
    </submittedName>
</protein>
<dbReference type="SUPFAM" id="SSF54862">
    <property type="entry name" value="4Fe-4S ferredoxins"/>
    <property type="match status" value="1"/>
</dbReference>
<keyword evidence="9" id="KW-0408">Iron</keyword>
<keyword evidence="1" id="KW-0813">Transport</keyword>
<accession>A0ABU6J7Q2</accession>
<proteinExistence type="predicted"/>
<dbReference type="InterPro" id="IPR007202">
    <property type="entry name" value="4Fe-4S_dom"/>
</dbReference>
<dbReference type="Proteomes" id="UP001352263">
    <property type="component" value="Unassembled WGS sequence"/>
</dbReference>
<gene>
    <name evidence="14" type="primary">rsxB</name>
    <name evidence="14" type="ORF">RY831_10975</name>
</gene>
<organism evidence="14 15">
    <name type="scientific">Noviherbaspirillum album</name>
    <dbReference type="NCBI Taxonomy" id="3080276"/>
    <lineage>
        <taxon>Bacteria</taxon>
        <taxon>Pseudomonadati</taxon>
        <taxon>Pseudomonadota</taxon>
        <taxon>Betaproteobacteria</taxon>
        <taxon>Burkholderiales</taxon>
        <taxon>Oxalobacteraceae</taxon>
        <taxon>Noviherbaspirillum</taxon>
    </lineage>
</organism>
<dbReference type="Gene3D" id="3.30.70.20">
    <property type="match status" value="1"/>
</dbReference>
<dbReference type="Gene3D" id="1.10.15.40">
    <property type="entry name" value="Electron transport complex subunit B, putative Fe-S cluster"/>
    <property type="match status" value="1"/>
</dbReference>
<dbReference type="PROSITE" id="PS51379">
    <property type="entry name" value="4FE4S_FER_2"/>
    <property type="match status" value="2"/>
</dbReference>
<evidence type="ECO:0000256" key="10">
    <source>
        <dbReference type="ARBA" id="ARBA00023014"/>
    </source>
</evidence>
<dbReference type="EMBL" id="JAWIIV010000007">
    <property type="protein sequence ID" value="MEC4719672.1"/>
    <property type="molecule type" value="Genomic_DNA"/>
</dbReference>
<evidence type="ECO:0000256" key="3">
    <source>
        <dbReference type="ARBA" id="ARBA00022485"/>
    </source>
</evidence>
<dbReference type="NCBIfam" id="TIGR01944">
    <property type="entry name" value="rnfB"/>
    <property type="match status" value="1"/>
</dbReference>
<dbReference type="InterPro" id="IPR050294">
    <property type="entry name" value="RnfB_subfamily"/>
</dbReference>
<evidence type="ECO:0000256" key="8">
    <source>
        <dbReference type="ARBA" id="ARBA00022982"/>
    </source>
</evidence>
<keyword evidence="4" id="KW-0997">Cell inner membrane</keyword>
<evidence type="ECO:0000256" key="2">
    <source>
        <dbReference type="ARBA" id="ARBA00022475"/>
    </source>
</evidence>
<dbReference type="PROSITE" id="PS00198">
    <property type="entry name" value="4FE4S_FER_1"/>
    <property type="match status" value="2"/>
</dbReference>
<evidence type="ECO:0000256" key="7">
    <source>
        <dbReference type="ARBA" id="ARBA00022967"/>
    </source>
</evidence>
<dbReference type="InterPro" id="IPR010207">
    <property type="entry name" value="Elect_transpt_cplx_RnfB/RsxB"/>
</dbReference>
<keyword evidence="11" id="KW-0472">Membrane</keyword>
<dbReference type="NCBIfam" id="NF005415">
    <property type="entry name" value="PRK06991.1"/>
    <property type="match status" value="1"/>
</dbReference>
<keyword evidence="2" id="KW-1003">Cell membrane</keyword>
<dbReference type="PANTHER" id="PTHR42859:SF3">
    <property type="entry name" value="ION-TRANSLOCATING OXIDOREDUCTASE COMPLEX SUBUNIT B"/>
    <property type="match status" value="1"/>
</dbReference>
<comment type="caution">
    <text evidence="14">The sequence shown here is derived from an EMBL/GenBank/DDBJ whole genome shotgun (WGS) entry which is preliminary data.</text>
</comment>
<evidence type="ECO:0000256" key="6">
    <source>
        <dbReference type="ARBA" id="ARBA00022737"/>
    </source>
</evidence>